<dbReference type="InterPro" id="IPR003918">
    <property type="entry name" value="NADH_UbQ_OxRdtase"/>
</dbReference>
<reference evidence="9 10" key="1">
    <citation type="journal article" date="2024" name="Front. Microbiol.">
        <title>Novel thermophilic genera Geochorda gen. nov. and Carboxydochorda gen. nov. from the deep terrestrial subsurface reveal the ecophysiological diversity in the class Limnochordia.</title>
        <authorList>
            <person name="Karnachuk O.V."/>
            <person name="Lukina A.P."/>
            <person name="Avakyan M.R."/>
            <person name="Kadnikov V.V."/>
            <person name="Begmatov S."/>
            <person name="Beletsky A.V."/>
            <person name="Vlasova K.G."/>
            <person name="Novikov A.A."/>
            <person name="Shcherbakova V.A."/>
            <person name="Mardanov A.V."/>
            <person name="Ravin N.V."/>
        </authorList>
    </citation>
    <scope>NUCLEOTIDE SEQUENCE [LARGE SCALE GENOMIC DNA]</scope>
    <source>
        <strain evidence="9 10">L945</strain>
    </source>
</reference>
<dbReference type="PANTHER" id="PTHR43507:SF1">
    <property type="entry name" value="NADH-UBIQUINONE OXIDOREDUCTASE CHAIN 4"/>
    <property type="match status" value="1"/>
</dbReference>
<comment type="similarity">
    <text evidence="2">Belongs to the complex I subunit 4 family.</text>
</comment>
<dbReference type="PRINTS" id="PR01437">
    <property type="entry name" value="NUOXDRDTASE4"/>
</dbReference>
<accession>A0ABZ1C0F9</accession>
<keyword evidence="5 7" id="KW-0472">Membrane</keyword>
<feature type="transmembrane region" description="Helical" evidence="7">
    <location>
        <begin position="108"/>
        <end position="126"/>
    </location>
</feature>
<dbReference type="InterPro" id="IPR010227">
    <property type="entry name" value="NADH_Q_OxRdtase_chainM/4"/>
</dbReference>
<evidence type="ECO:0000256" key="1">
    <source>
        <dbReference type="ARBA" id="ARBA00004127"/>
    </source>
</evidence>
<dbReference type="InterPro" id="IPR001750">
    <property type="entry name" value="ND/Mrp_TM"/>
</dbReference>
<feature type="transmembrane region" description="Helical" evidence="7">
    <location>
        <begin position="298"/>
        <end position="317"/>
    </location>
</feature>
<feature type="transmembrane region" description="Helical" evidence="7">
    <location>
        <begin position="323"/>
        <end position="348"/>
    </location>
</feature>
<name>A0ABZ1C0F9_9FIRM</name>
<dbReference type="NCBIfam" id="TIGR01972">
    <property type="entry name" value="NDH_I_M"/>
    <property type="match status" value="1"/>
</dbReference>
<keyword evidence="10" id="KW-1185">Reference proteome</keyword>
<dbReference type="GO" id="GO:0016491">
    <property type="term" value="F:oxidoreductase activity"/>
    <property type="evidence" value="ECO:0007669"/>
    <property type="project" value="UniProtKB-KW"/>
</dbReference>
<evidence type="ECO:0000259" key="8">
    <source>
        <dbReference type="Pfam" id="PF00361"/>
    </source>
</evidence>
<evidence type="ECO:0000256" key="4">
    <source>
        <dbReference type="ARBA" id="ARBA00022989"/>
    </source>
</evidence>
<dbReference type="EMBL" id="CP141615">
    <property type="protein sequence ID" value="WRP18595.1"/>
    <property type="molecule type" value="Genomic_DNA"/>
</dbReference>
<gene>
    <name evidence="9" type="ORF">U7230_06225</name>
</gene>
<feature type="transmembrane region" description="Helical" evidence="7">
    <location>
        <begin position="161"/>
        <end position="181"/>
    </location>
</feature>
<feature type="transmembrane region" description="Helical" evidence="7">
    <location>
        <begin position="240"/>
        <end position="258"/>
    </location>
</feature>
<keyword evidence="9" id="KW-0560">Oxidoreductase</keyword>
<dbReference type="EC" id="1.6.5.-" evidence="9"/>
<feature type="transmembrane region" description="Helical" evidence="7">
    <location>
        <begin position="30"/>
        <end position="46"/>
    </location>
</feature>
<evidence type="ECO:0000256" key="5">
    <source>
        <dbReference type="ARBA" id="ARBA00023136"/>
    </source>
</evidence>
<dbReference type="Pfam" id="PF00361">
    <property type="entry name" value="Proton_antipo_M"/>
    <property type="match status" value="1"/>
</dbReference>
<proteinExistence type="inferred from homology"/>
<feature type="domain" description="NADH:quinone oxidoreductase/Mrp antiporter transmembrane" evidence="8">
    <location>
        <begin position="126"/>
        <end position="417"/>
    </location>
</feature>
<dbReference type="Proteomes" id="UP001332192">
    <property type="component" value="Chromosome"/>
</dbReference>
<evidence type="ECO:0000256" key="3">
    <source>
        <dbReference type="ARBA" id="ARBA00022692"/>
    </source>
</evidence>
<sequence length="512" mass="55850">MLSLLVFAPLIGSLVLVLMPKDDKPLLRRTALAFSLVPLAVVLVLWTRFDTTVQGMQFVERVPWIPSVGIQYFLGVDGISFPMLIVTALVTTLAILVSFSIEERVKDFMALMLLLETGMLGVFVSLDYFLFYIFWEVVLVPMYFIIGIWGGPRREYAAIKFFIYTLLGSVVMLVGILALYFQSGLGTFDMLEIAEKARLAPTAQYWIFLLLFFGFAVKVPVFPFHTWLPDAHVEAPTGGSMLLAGVLLKMGTYGFYRISYPTLPDAARAFAIVMGVLGVINIIYGALVAMAQKDLKKMVAYSSISHMGFVLLGLAAMTPMSMAGGLFVMISHGLISPMMFFYAGTVLYERTHTRMLDEMNALFTKMPIAATLMAFASFANLGLPGLSGFAGEFFTFVGTFPVLPALVYIGVLGMVLTAAYHLWMMQRILMGDASVHAAGHADAPAAHGAPSPSSHAAHAEAPALRLPDLRLREALVSAPLMALIVLFGVAPSVLLRLFNPSIQALLNRLGGL</sequence>
<dbReference type="PANTHER" id="PTHR43507">
    <property type="entry name" value="NADH-UBIQUINONE OXIDOREDUCTASE CHAIN 4"/>
    <property type="match status" value="1"/>
</dbReference>
<keyword evidence="4 7" id="KW-1133">Transmembrane helix</keyword>
<evidence type="ECO:0000256" key="2">
    <source>
        <dbReference type="ARBA" id="ARBA00009025"/>
    </source>
</evidence>
<evidence type="ECO:0000256" key="7">
    <source>
        <dbReference type="SAM" id="Phobius"/>
    </source>
</evidence>
<keyword evidence="3 6" id="KW-0812">Transmembrane</keyword>
<feature type="transmembrane region" description="Helical" evidence="7">
    <location>
        <begin position="132"/>
        <end position="149"/>
    </location>
</feature>
<dbReference type="RefSeq" id="WP_324717868.1">
    <property type="nucleotide sequence ID" value="NZ_CP141615.1"/>
</dbReference>
<feature type="transmembrane region" description="Helical" evidence="7">
    <location>
        <begin position="368"/>
        <end position="390"/>
    </location>
</feature>
<protein>
    <submittedName>
        <fullName evidence="9">NADH-quinone oxidoreductase subunit M</fullName>
        <ecNumber evidence="9">1.6.5.-</ecNumber>
    </submittedName>
</protein>
<feature type="transmembrane region" description="Helical" evidence="7">
    <location>
        <begin position="205"/>
        <end position="228"/>
    </location>
</feature>
<evidence type="ECO:0000313" key="9">
    <source>
        <dbReference type="EMBL" id="WRP18595.1"/>
    </source>
</evidence>
<feature type="transmembrane region" description="Helical" evidence="7">
    <location>
        <begin position="270"/>
        <end position="291"/>
    </location>
</feature>
<evidence type="ECO:0000313" key="10">
    <source>
        <dbReference type="Proteomes" id="UP001332192"/>
    </source>
</evidence>
<feature type="transmembrane region" description="Helical" evidence="7">
    <location>
        <begin position="402"/>
        <end position="423"/>
    </location>
</feature>
<evidence type="ECO:0000256" key="6">
    <source>
        <dbReference type="RuleBase" id="RU000320"/>
    </source>
</evidence>
<feature type="transmembrane region" description="Helical" evidence="7">
    <location>
        <begin position="474"/>
        <end position="498"/>
    </location>
</feature>
<comment type="subcellular location">
    <subcellularLocation>
        <location evidence="1">Endomembrane system</location>
        <topology evidence="1">Multi-pass membrane protein</topology>
    </subcellularLocation>
    <subcellularLocation>
        <location evidence="6">Membrane</location>
        <topology evidence="6">Multi-pass membrane protein</topology>
    </subcellularLocation>
</comment>
<organism evidence="9 10">
    <name type="scientific">Carboxydichorda subterranea</name>
    <dbReference type="NCBI Taxonomy" id="3109565"/>
    <lineage>
        <taxon>Bacteria</taxon>
        <taxon>Bacillati</taxon>
        <taxon>Bacillota</taxon>
        <taxon>Limnochordia</taxon>
        <taxon>Limnochordales</taxon>
        <taxon>Geochordaceae</taxon>
        <taxon>Carboxydichorda</taxon>
    </lineage>
</organism>
<feature type="transmembrane region" description="Helical" evidence="7">
    <location>
        <begin position="81"/>
        <end position="101"/>
    </location>
</feature>